<evidence type="ECO:0000259" key="3">
    <source>
        <dbReference type="PROSITE" id="PS50206"/>
    </source>
</evidence>
<name>A0ABT5NL11_9PSED</name>
<dbReference type="SMART" id="SM00450">
    <property type="entry name" value="RHOD"/>
    <property type="match status" value="1"/>
</dbReference>
<dbReference type="InterPro" id="IPR036873">
    <property type="entry name" value="Rhodanese-like_dom_sf"/>
</dbReference>
<organism evidence="4 5">
    <name type="scientific">Pseudomonas fontis</name>
    <dbReference type="NCBI Taxonomy" id="2942633"/>
    <lineage>
        <taxon>Bacteria</taxon>
        <taxon>Pseudomonadati</taxon>
        <taxon>Pseudomonadota</taxon>
        <taxon>Gammaproteobacteria</taxon>
        <taxon>Pseudomonadales</taxon>
        <taxon>Pseudomonadaceae</taxon>
        <taxon>Pseudomonas</taxon>
    </lineage>
</organism>
<dbReference type="GO" id="GO:0016740">
    <property type="term" value="F:transferase activity"/>
    <property type="evidence" value="ECO:0007669"/>
    <property type="project" value="UniProtKB-KW"/>
</dbReference>
<accession>A0ABT5NL11</accession>
<evidence type="ECO:0000256" key="2">
    <source>
        <dbReference type="HAMAP-Rule" id="MF_01622"/>
    </source>
</evidence>
<comment type="catalytic activity">
    <reaction evidence="2">
        <text>5-methylaminomethyl-2-thiouridine(34) in tRNA + (2E)-geranyl diphosphate = 5-methylaminomethyl-S-(2E)-geranyl-thiouridine(34) in tRNA + diphosphate</text>
        <dbReference type="Rhea" id="RHEA:14085"/>
        <dbReference type="Rhea" id="RHEA-COMP:10195"/>
        <dbReference type="Rhea" id="RHEA-COMP:14654"/>
        <dbReference type="ChEBI" id="CHEBI:33019"/>
        <dbReference type="ChEBI" id="CHEBI:58057"/>
        <dbReference type="ChEBI" id="CHEBI:74455"/>
        <dbReference type="ChEBI" id="CHEBI:140632"/>
    </reaction>
</comment>
<dbReference type="InterPro" id="IPR001763">
    <property type="entry name" value="Rhodanese-like_dom"/>
</dbReference>
<evidence type="ECO:0000313" key="5">
    <source>
        <dbReference type="Proteomes" id="UP001148203"/>
    </source>
</evidence>
<dbReference type="Gene3D" id="3.40.250.10">
    <property type="entry name" value="Rhodanese-like domain"/>
    <property type="match status" value="1"/>
</dbReference>
<dbReference type="RefSeq" id="WP_273913070.1">
    <property type="nucleotide sequence ID" value="NZ_JAMDGX010000073.1"/>
</dbReference>
<dbReference type="CDD" id="cd01520">
    <property type="entry name" value="RHOD_YbbB"/>
    <property type="match status" value="1"/>
</dbReference>
<dbReference type="EMBL" id="JAMDGY010000002">
    <property type="protein sequence ID" value="MDD0988986.1"/>
    <property type="molecule type" value="Genomic_DNA"/>
</dbReference>
<dbReference type="PANTHER" id="PTHR30401:SF0">
    <property type="entry name" value="TRNA 2-SELENOURIDINE SYNTHASE"/>
    <property type="match status" value="1"/>
</dbReference>
<dbReference type="PANTHER" id="PTHR30401">
    <property type="entry name" value="TRNA 2-SELENOURIDINE SYNTHASE"/>
    <property type="match status" value="1"/>
</dbReference>
<comment type="subunit">
    <text evidence="2">Monomer.</text>
</comment>
<keyword evidence="2 4" id="KW-0808">Transferase</keyword>
<comment type="caution">
    <text evidence="4">The sequence shown here is derived from an EMBL/GenBank/DDBJ whole genome shotgun (WGS) entry which is preliminary data.</text>
</comment>
<gene>
    <name evidence="4" type="primary">mnmH</name>
    <name evidence="2" type="synonym">selU</name>
    <name evidence="4" type="ORF">M5G11_00350</name>
</gene>
<comment type="similarity">
    <text evidence="2">Belongs to the SelU family.</text>
</comment>
<comment type="catalytic activity">
    <reaction evidence="2">
        <text>5-methylaminomethyl-2-thiouridine(34) in tRNA + selenophosphate + (2E)-geranyl diphosphate + H2O + H(+) = 5-methylaminomethyl-2-selenouridine(34) in tRNA + (2E)-thiogeraniol + phosphate + diphosphate</text>
        <dbReference type="Rhea" id="RHEA:42716"/>
        <dbReference type="Rhea" id="RHEA-COMP:10195"/>
        <dbReference type="Rhea" id="RHEA-COMP:10196"/>
        <dbReference type="ChEBI" id="CHEBI:15377"/>
        <dbReference type="ChEBI" id="CHEBI:15378"/>
        <dbReference type="ChEBI" id="CHEBI:16144"/>
        <dbReference type="ChEBI" id="CHEBI:33019"/>
        <dbReference type="ChEBI" id="CHEBI:43474"/>
        <dbReference type="ChEBI" id="CHEBI:58057"/>
        <dbReference type="ChEBI" id="CHEBI:74455"/>
        <dbReference type="ChEBI" id="CHEBI:82743"/>
        <dbReference type="ChEBI" id="CHEBI:143703"/>
        <dbReference type="EC" id="2.9.1.3"/>
    </reaction>
</comment>
<feature type="domain" description="Rhodanese" evidence="3">
    <location>
        <begin position="12"/>
        <end position="136"/>
    </location>
</feature>
<dbReference type="SUPFAM" id="SSF52821">
    <property type="entry name" value="Rhodanese/Cell cycle control phosphatase"/>
    <property type="match status" value="1"/>
</dbReference>
<comment type="catalytic activity">
    <reaction evidence="2">
        <text>5-methylaminomethyl-2-(Se-phospho)selenouridine(34) in tRNA + H2O = 5-methylaminomethyl-2-selenouridine(34) in tRNA + phosphate</text>
        <dbReference type="Rhea" id="RHEA:60176"/>
        <dbReference type="Rhea" id="RHEA-COMP:10196"/>
        <dbReference type="Rhea" id="RHEA-COMP:15523"/>
        <dbReference type="ChEBI" id="CHEBI:15377"/>
        <dbReference type="ChEBI" id="CHEBI:43474"/>
        <dbReference type="ChEBI" id="CHEBI:82743"/>
        <dbReference type="ChEBI" id="CHEBI:143702"/>
    </reaction>
</comment>
<protein>
    <recommendedName>
        <fullName evidence="2">tRNA 2-selenouridine synthase</fullName>
        <ecNumber evidence="2">2.9.1.3</ecNumber>
    </recommendedName>
</protein>
<comment type="function">
    <text evidence="2">Involved in the post-transcriptional modification of the uridine at the wobble position (U34) of tRNA(Lys), tRNA(Glu) and tRNA(Gln). Catalyzes the conversion of 2-thiouridine (S2U-RNA) to 2-selenouridine (Se2U-RNA). Acts in a two-step process involving geranylation of 2-thiouridine (S2U) to S-geranyl-2-thiouridine (geS2U) and subsequent selenation of the latter derivative to 2-selenouridine (Se2U) in the tRNA chain.</text>
</comment>
<proteinExistence type="inferred from homology"/>
<dbReference type="InterPro" id="IPR058840">
    <property type="entry name" value="AAA_SelU"/>
</dbReference>
<sequence>MRSDCTDFRELFLNDLPLMDVRAPVEFDKGAFAQSINLPLMTDSERQQIGTTYKQQGQHAAIELGHALVGGAIKQARIEAWAQFARANPQGYLYCFRGGLRSQITQQWLKDEAGIAYPRVVGGYKALRTFLIDTNEQAMAECDVVLLGGMTGTGKTEALAQLDNAVDLEGHANHRGSSFGKQVTPQPPQISFENNLAVDFLKKRAQGIEQFVLEDEGRLIGGRSLPLSMQLRMKAAPLVWLEDSFDNRVERILKDYVVDLSARFVEANGTEEGFALFAERLRLSLSSIAKRLGGERFQRLAAAMDNALQAQEVRGAVDGHREWISVLLEEYYDPMYVYQRDAKAERIEFAGDQAEVLAYLRQRHHHRLA</sequence>
<dbReference type="EC" id="2.9.1.3" evidence="2"/>
<keyword evidence="1 2" id="KW-0711">Selenium</keyword>
<feature type="active site" description="S-selanylcysteine intermediate" evidence="2">
    <location>
        <position position="95"/>
    </location>
</feature>
<dbReference type="InterPro" id="IPR017582">
    <property type="entry name" value="SelU"/>
</dbReference>
<dbReference type="Proteomes" id="UP001148203">
    <property type="component" value="Unassembled WGS sequence"/>
</dbReference>
<dbReference type="HAMAP" id="MF_01622">
    <property type="entry name" value="tRNA_sel_U_synth"/>
    <property type="match status" value="1"/>
</dbReference>
<dbReference type="PROSITE" id="PS50206">
    <property type="entry name" value="RHODANESE_3"/>
    <property type="match status" value="1"/>
</dbReference>
<comment type="catalytic activity">
    <reaction evidence="2">
        <text>5-methylaminomethyl-S-(2E)-geranyl-thiouridine(34) in tRNA + selenophosphate + H(+) = 5-methylaminomethyl-2-(Se-phospho)selenouridine(34) in tRNA + (2E)-thiogeraniol</text>
        <dbReference type="Rhea" id="RHEA:60172"/>
        <dbReference type="Rhea" id="RHEA-COMP:14654"/>
        <dbReference type="Rhea" id="RHEA-COMP:15523"/>
        <dbReference type="ChEBI" id="CHEBI:15378"/>
        <dbReference type="ChEBI" id="CHEBI:16144"/>
        <dbReference type="ChEBI" id="CHEBI:140632"/>
        <dbReference type="ChEBI" id="CHEBI:143702"/>
        <dbReference type="ChEBI" id="CHEBI:143703"/>
    </reaction>
</comment>
<dbReference type="NCBIfam" id="NF008751">
    <property type="entry name" value="PRK11784.1-3"/>
    <property type="match status" value="1"/>
</dbReference>
<reference evidence="4 5" key="1">
    <citation type="submission" date="2022-05" db="EMBL/GenBank/DDBJ databases">
        <title>Novel Pseudomonas spp. Isolated from a Rainbow Trout Aquaculture Facility.</title>
        <authorList>
            <person name="Testerman T."/>
            <person name="Graf J."/>
        </authorList>
    </citation>
    <scope>NUCLEOTIDE SEQUENCE [LARGE SCALE GENOMIC DNA]</scope>
    <source>
        <strain evidence="4 5">ID681</strain>
    </source>
</reference>
<dbReference type="Pfam" id="PF26341">
    <property type="entry name" value="AAA_SelU"/>
    <property type="match status" value="1"/>
</dbReference>
<evidence type="ECO:0000313" key="4">
    <source>
        <dbReference type="EMBL" id="MDD0988986.1"/>
    </source>
</evidence>
<keyword evidence="5" id="KW-1185">Reference proteome</keyword>
<evidence type="ECO:0000256" key="1">
    <source>
        <dbReference type="ARBA" id="ARBA00023266"/>
    </source>
</evidence>
<dbReference type="NCBIfam" id="NF008750">
    <property type="entry name" value="PRK11784.1-2"/>
    <property type="match status" value="1"/>
</dbReference>
<dbReference type="NCBIfam" id="TIGR03167">
    <property type="entry name" value="tRNA_sel_U_synt"/>
    <property type="match status" value="1"/>
</dbReference>